<organism evidence="1 2">
    <name type="scientific">Athelia psychrophila</name>
    <dbReference type="NCBI Taxonomy" id="1759441"/>
    <lineage>
        <taxon>Eukaryota</taxon>
        <taxon>Fungi</taxon>
        <taxon>Dikarya</taxon>
        <taxon>Basidiomycota</taxon>
        <taxon>Agaricomycotina</taxon>
        <taxon>Agaricomycetes</taxon>
        <taxon>Agaricomycetidae</taxon>
        <taxon>Atheliales</taxon>
        <taxon>Atheliaceae</taxon>
        <taxon>Athelia</taxon>
    </lineage>
</organism>
<sequence>MRFIPKRVRSHRRPCVRAHIRLPSQNLTYRIMLIIAPQIHTLHQHVLHPQQEALAHQRLVLHQRYWRSVPYLLSNHLENPSHCRSGRPALSI</sequence>
<gene>
    <name evidence="1" type="ORF">FIBSPDRAFT_399578</name>
</gene>
<dbReference type="Proteomes" id="UP000076532">
    <property type="component" value="Unassembled WGS sequence"/>
</dbReference>
<keyword evidence="2" id="KW-1185">Reference proteome</keyword>
<evidence type="ECO:0000313" key="2">
    <source>
        <dbReference type="Proteomes" id="UP000076532"/>
    </source>
</evidence>
<protein>
    <submittedName>
        <fullName evidence="1">Uncharacterized protein</fullName>
    </submittedName>
</protein>
<name>A0A166NF59_9AGAM</name>
<accession>A0A166NF59</accession>
<proteinExistence type="predicted"/>
<reference evidence="1 2" key="1">
    <citation type="journal article" date="2016" name="Mol. Biol. Evol.">
        <title>Comparative Genomics of Early-Diverging Mushroom-Forming Fungi Provides Insights into the Origins of Lignocellulose Decay Capabilities.</title>
        <authorList>
            <person name="Nagy L.G."/>
            <person name="Riley R."/>
            <person name="Tritt A."/>
            <person name="Adam C."/>
            <person name="Daum C."/>
            <person name="Floudas D."/>
            <person name="Sun H."/>
            <person name="Yadav J.S."/>
            <person name="Pangilinan J."/>
            <person name="Larsson K.H."/>
            <person name="Matsuura K."/>
            <person name="Barry K."/>
            <person name="Labutti K."/>
            <person name="Kuo R."/>
            <person name="Ohm R.A."/>
            <person name="Bhattacharya S.S."/>
            <person name="Shirouzu T."/>
            <person name="Yoshinaga Y."/>
            <person name="Martin F.M."/>
            <person name="Grigoriev I.V."/>
            <person name="Hibbett D.S."/>
        </authorList>
    </citation>
    <scope>NUCLEOTIDE SEQUENCE [LARGE SCALE GENOMIC DNA]</scope>
    <source>
        <strain evidence="1 2">CBS 109695</strain>
    </source>
</reference>
<evidence type="ECO:0000313" key="1">
    <source>
        <dbReference type="EMBL" id="KZP24941.1"/>
    </source>
</evidence>
<dbReference type="EMBL" id="KV417523">
    <property type="protein sequence ID" value="KZP24941.1"/>
    <property type="molecule type" value="Genomic_DNA"/>
</dbReference>
<dbReference type="AlphaFoldDB" id="A0A166NF59"/>